<evidence type="ECO:0000313" key="3">
    <source>
        <dbReference type="Proteomes" id="UP000225182"/>
    </source>
</evidence>
<evidence type="ECO:0000256" key="1">
    <source>
        <dbReference type="SAM" id="Phobius"/>
    </source>
</evidence>
<evidence type="ECO:0008006" key="4">
    <source>
        <dbReference type="Google" id="ProtNLM"/>
    </source>
</evidence>
<name>A0A2B1KUF0_BACCE</name>
<reference evidence="2 3" key="1">
    <citation type="submission" date="2017-09" db="EMBL/GenBank/DDBJ databases">
        <title>Large-scale bioinformatics analysis of Bacillus genomes uncovers conserved roles of natural products in bacterial physiology.</title>
        <authorList>
            <consortium name="Agbiome Team Llc"/>
            <person name="Bleich R.M."/>
            <person name="Grubbs K.J."/>
            <person name="Santa Maria K.C."/>
            <person name="Allen S.E."/>
            <person name="Farag S."/>
            <person name="Shank E.A."/>
            <person name="Bowers A."/>
        </authorList>
    </citation>
    <scope>NUCLEOTIDE SEQUENCE [LARGE SCALE GENOMIC DNA]</scope>
    <source>
        <strain evidence="2 3">AFS076905</strain>
    </source>
</reference>
<feature type="transmembrane region" description="Helical" evidence="1">
    <location>
        <begin position="72"/>
        <end position="92"/>
    </location>
</feature>
<sequence length="135" mass="14927">MTNKNVLQIISGALLFLSFFSGWHYYGGFSSIYPMEFVSRPEKSAIFKLFLVVPVLGVAHIYFGVIKKYNPLIHKISVVVTVILMLSMKIHLSGMSGYNAVSTGFYLAGCSVIASVASFFIVEKEIRFKGIDSQG</sequence>
<keyword evidence="1" id="KW-0812">Transmembrane</keyword>
<feature type="transmembrane region" description="Helical" evidence="1">
    <location>
        <begin position="7"/>
        <end position="26"/>
    </location>
</feature>
<gene>
    <name evidence="2" type="ORF">COJ50_07955</name>
</gene>
<feature type="transmembrane region" description="Helical" evidence="1">
    <location>
        <begin position="46"/>
        <end position="65"/>
    </location>
</feature>
<accession>A0A2B1KUF0</accession>
<organism evidence="2 3">
    <name type="scientific">Bacillus cereus</name>
    <dbReference type="NCBI Taxonomy" id="1396"/>
    <lineage>
        <taxon>Bacteria</taxon>
        <taxon>Bacillati</taxon>
        <taxon>Bacillota</taxon>
        <taxon>Bacilli</taxon>
        <taxon>Bacillales</taxon>
        <taxon>Bacillaceae</taxon>
        <taxon>Bacillus</taxon>
        <taxon>Bacillus cereus group</taxon>
    </lineage>
</organism>
<protein>
    <recommendedName>
        <fullName evidence="4">DUF3995 domain-containing protein</fullName>
    </recommendedName>
</protein>
<dbReference type="Proteomes" id="UP000225182">
    <property type="component" value="Unassembled WGS sequence"/>
</dbReference>
<dbReference type="EMBL" id="NUYN01000011">
    <property type="protein sequence ID" value="PFN27642.1"/>
    <property type="molecule type" value="Genomic_DNA"/>
</dbReference>
<dbReference type="RefSeq" id="WP_098540126.1">
    <property type="nucleotide sequence ID" value="NZ_NUYN01000011.1"/>
</dbReference>
<dbReference type="AlphaFoldDB" id="A0A2B1KUF0"/>
<evidence type="ECO:0000313" key="2">
    <source>
        <dbReference type="EMBL" id="PFN27642.1"/>
    </source>
</evidence>
<keyword evidence="1" id="KW-0472">Membrane</keyword>
<feature type="transmembrane region" description="Helical" evidence="1">
    <location>
        <begin position="104"/>
        <end position="122"/>
    </location>
</feature>
<proteinExistence type="predicted"/>
<keyword evidence="1" id="KW-1133">Transmembrane helix</keyword>
<comment type="caution">
    <text evidence="2">The sequence shown here is derived from an EMBL/GenBank/DDBJ whole genome shotgun (WGS) entry which is preliminary data.</text>
</comment>